<feature type="compositionally biased region" description="Polar residues" evidence="1">
    <location>
        <begin position="41"/>
        <end position="57"/>
    </location>
</feature>
<dbReference type="PANTHER" id="PTHR34686:SF5">
    <property type="entry name" value="OS05G0451300 PROTEIN"/>
    <property type="match status" value="1"/>
</dbReference>
<dbReference type="PANTHER" id="PTHR34686">
    <property type="entry name" value="MATERNAL EFFECT EMBRYO ARREST PROTEIN"/>
    <property type="match status" value="1"/>
</dbReference>
<name>A0AAX6E007_IRIPA</name>
<feature type="compositionally biased region" description="Basic and acidic residues" evidence="1">
    <location>
        <begin position="1"/>
        <end position="13"/>
    </location>
</feature>
<dbReference type="AlphaFoldDB" id="A0AAX6E007"/>
<comment type="caution">
    <text evidence="2">The sequence shown here is derived from an EMBL/GenBank/DDBJ whole genome shotgun (WGS) entry which is preliminary data.</text>
</comment>
<feature type="compositionally biased region" description="Basic and acidic residues" evidence="1">
    <location>
        <begin position="21"/>
        <end position="32"/>
    </location>
</feature>
<sequence length="166" mass="18706">MSRPDRSDAHLPPEVEAEMEQTTREYFEDVAPKRHTKPSRSDYSSVYSDKLKQSNQDPIPEHDKLRHLQEDQQKLVCDGSEVAQEYVETEYYKDLNEVDKQHHTTGTGFIKTEKSIEEGCFALTPPDSTACACSHPSSKGNPATNEWTPSADPVIPVSDKPSRSDI</sequence>
<accession>A0AAX6E007</accession>
<protein>
    <submittedName>
        <fullName evidence="2">Uncharacterized protein</fullName>
    </submittedName>
</protein>
<reference evidence="2" key="1">
    <citation type="journal article" date="2023" name="GigaByte">
        <title>Genome assembly of the bearded iris, Iris pallida Lam.</title>
        <authorList>
            <person name="Bruccoleri R.E."/>
            <person name="Oakeley E.J."/>
            <person name="Faust A.M.E."/>
            <person name="Altorfer M."/>
            <person name="Dessus-Babus S."/>
            <person name="Burckhardt D."/>
            <person name="Oertli M."/>
            <person name="Naumann U."/>
            <person name="Petersen F."/>
            <person name="Wong J."/>
        </authorList>
    </citation>
    <scope>NUCLEOTIDE SEQUENCE</scope>
    <source>
        <strain evidence="2">GSM-AAB239-AS_SAM_17_03QT</strain>
    </source>
</reference>
<feature type="region of interest" description="Disordered" evidence="1">
    <location>
        <begin position="134"/>
        <end position="166"/>
    </location>
</feature>
<evidence type="ECO:0000313" key="3">
    <source>
        <dbReference type="Proteomes" id="UP001140949"/>
    </source>
</evidence>
<gene>
    <name evidence="2" type="ORF">M6B38_217275</name>
</gene>
<proteinExistence type="predicted"/>
<feature type="compositionally biased region" description="Polar residues" evidence="1">
    <location>
        <begin position="135"/>
        <end position="148"/>
    </location>
</feature>
<reference evidence="2" key="2">
    <citation type="submission" date="2023-04" db="EMBL/GenBank/DDBJ databases">
        <authorList>
            <person name="Bruccoleri R.E."/>
            <person name="Oakeley E.J."/>
            <person name="Faust A.-M."/>
            <person name="Dessus-Babus S."/>
            <person name="Altorfer M."/>
            <person name="Burckhardt D."/>
            <person name="Oertli M."/>
            <person name="Naumann U."/>
            <person name="Petersen F."/>
            <person name="Wong J."/>
        </authorList>
    </citation>
    <scope>NUCLEOTIDE SEQUENCE</scope>
    <source>
        <strain evidence="2">GSM-AAB239-AS_SAM_17_03QT</strain>
        <tissue evidence="2">Leaf</tissue>
    </source>
</reference>
<dbReference type="Proteomes" id="UP001140949">
    <property type="component" value="Unassembled WGS sequence"/>
</dbReference>
<organism evidence="2 3">
    <name type="scientific">Iris pallida</name>
    <name type="common">Sweet iris</name>
    <dbReference type="NCBI Taxonomy" id="29817"/>
    <lineage>
        <taxon>Eukaryota</taxon>
        <taxon>Viridiplantae</taxon>
        <taxon>Streptophyta</taxon>
        <taxon>Embryophyta</taxon>
        <taxon>Tracheophyta</taxon>
        <taxon>Spermatophyta</taxon>
        <taxon>Magnoliopsida</taxon>
        <taxon>Liliopsida</taxon>
        <taxon>Asparagales</taxon>
        <taxon>Iridaceae</taxon>
        <taxon>Iridoideae</taxon>
        <taxon>Irideae</taxon>
        <taxon>Iris</taxon>
    </lineage>
</organism>
<feature type="region of interest" description="Disordered" evidence="1">
    <location>
        <begin position="1"/>
        <end position="66"/>
    </location>
</feature>
<evidence type="ECO:0000313" key="2">
    <source>
        <dbReference type="EMBL" id="KAJ6797447.1"/>
    </source>
</evidence>
<keyword evidence="3" id="KW-1185">Reference proteome</keyword>
<dbReference type="EMBL" id="JANAVB010040819">
    <property type="protein sequence ID" value="KAJ6797447.1"/>
    <property type="molecule type" value="Genomic_DNA"/>
</dbReference>
<evidence type="ECO:0000256" key="1">
    <source>
        <dbReference type="SAM" id="MobiDB-lite"/>
    </source>
</evidence>